<dbReference type="Proteomes" id="UP000634435">
    <property type="component" value="Unassembled WGS sequence"/>
</dbReference>
<evidence type="ECO:0000256" key="5">
    <source>
        <dbReference type="ARBA" id="ARBA00023136"/>
    </source>
</evidence>
<reference evidence="8" key="1">
    <citation type="journal article" date="2019" name="Int. J. Syst. Evol. Microbiol.">
        <title>The Global Catalogue of Microorganisms (GCM) 10K type strain sequencing project: providing services to taxonomists for standard genome sequencing and annotation.</title>
        <authorList>
            <consortium name="The Broad Institute Genomics Platform"/>
            <consortium name="The Broad Institute Genome Sequencing Center for Infectious Disease"/>
            <person name="Wu L."/>
            <person name="Ma J."/>
        </authorList>
    </citation>
    <scope>NUCLEOTIDE SEQUENCE [LARGE SCALE GENOMIC DNA]</scope>
    <source>
        <strain evidence="8">JCM 30071</strain>
    </source>
</reference>
<feature type="transmembrane region" description="Helical" evidence="6">
    <location>
        <begin position="191"/>
        <end position="211"/>
    </location>
</feature>
<sequence>MTNYGMHGSGMRLEWFLIVMLILAIGIYTGLGIFSKQKTHLKPWPLFRYVCWWFGIIAMGAALIGPVAGKAHTDFTVHMIGHLFLGMLAPLLIALAAPITLILRALPVHAARRLSMLLKNRLIRLFRHPITASLLNIGGLWLLYTTGLYELMQQHMLVHVFVHFHVFAAGYLFTISMIYIDPAPHRFSHMYRAIVLVCALSGHAILSKYIYANPPVGVPKDQAETGAMLMYYGGDVMDGILIFILCLHWYHAARPKQRMAISTS</sequence>
<evidence type="ECO:0000256" key="6">
    <source>
        <dbReference type="SAM" id="Phobius"/>
    </source>
</evidence>
<dbReference type="RefSeq" id="WP_021290183.1">
    <property type="nucleotide sequence ID" value="NZ_BMPN01000002.1"/>
</dbReference>
<evidence type="ECO:0000256" key="3">
    <source>
        <dbReference type="ARBA" id="ARBA00022692"/>
    </source>
</evidence>
<keyword evidence="4 6" id="KW-1133">Transmembrane helix</keyword>
<dbReference type="EMBL" id="BMPN01000002">
    <property type="protein sequence ID" value="GGJ55612.1"/>
    <property type="molecule type" value="Genomic_DNA"/>
</dbReference>
<feature type="transmembrane region" description="Helical" evidence="6">
    <location>
        <begin position="46"/>
        <end position="68"/>
    </location>
</feature>
<keyword evidence="8" id="KW-1185">Reference proteome</keyword>
<feature type="transmembrane region" description="Helical" evidence="6">
    <location>
        <begin position="125"/>
        <end position="144"/>
    </location>
</feature>
<evidence type="ECO:0000256" key="4">
    <source>
        <dbReference type="ARBA" id="ARBA00022989"/>
    </source>
</evidence>
<protein>
    <submittedName>
        <fullName evidence="7">Membrane protein</fullName>
    </submittedName>
</protein>
<accession>A0ABQ2DEX5</accession>
<evidence type="ECO:0000256" key="1">
    <source>
        <dbReference type="ARBA" id="ARBA00004651"/>
    </source>
</evidence>
<keyword evidence="3 6" id="KW-0812">Transmembrane</keyword>
<dbReference type="Pfam" id="PF09678">
    <property type="entry name" value="Caa3_CtaG"/>
    <property type="match status" value="1"/>
</dbReference>
<evidence type="ECO:0000256" key="2">
    <source>
        <dbReference type="ARBA" id="ARBA00022475"/>
    </source>
</evidence>
<keyword evidence="2" id="KW-1003">Cell membrane</keyword>
<proteinExistence type="predicted"/>
<keyword evidence="5 6" id="KW-0472">Membrane</keyword>
<feature type="transmembrane region" description="Helical" evidence="6">
    <location>
        <begin position="15"/>
        <end position="34"/>
    </location>
</feature>
<gene>
    <name evidence="7" type="ORF">GCM10007111_17380</name>
</gene>
<comment type="caution">
    <text evidence="7">The sequence shown here is derived from an EMBL/GenBank/DDBJ whole genome shotgun (WGS) entry which is preliminary data.</text>
</comment>
<organism evidence="7 8">
    <name type="scientific">Virgibacillus kapii</name>
    <dbReference type="NCBI Taxonomy" id="1638645"/>
    <lineage>
        <taxon>Bacteria</taxon>
        <taxon>Bacillati</taxon>
        <taxon>Bacillota</taxon>
        <taxon>Bacilli</taxon>
        <taxon>Bacillales</taxon>
        <taxon>Bacillaceae</taxon>
        <taxon>Virgibacillus</taxon>
    </lineage>
</organism>
<feature type="transmembrane region" description="Helical" evidence="6">
    <location>
        <begin position="80"/>
        <end position="104"/>
    </location>
</feature>
<evidence type="ECO:0000313" key="8">
    <source>
        <dbReference type="Proteomes" id="UP000634435"/>
    </source>
</evidence>
<evidence type="ECO:0000313" key="7">
    <source>
        <dbReference type="EMBL" id="GGJ55612.1"/>
    </source>
</evidence>
<comment type="subcellular location">
    <subcellularLocation>
        <location evidence="1">Cell membrane</location>
        <topology evidence="1">Multi-pass membrane protein</topology>
    </subcellularLocation>
</comment>
<feature type="transmembrane region" description="Helical" evidence="6">
    <location>
        <begin position="231"/>
        <end position="250"/>
    </location>
</feature>
<name>A0ABQ2DEX5_9BACI</name>
<dbReference type="InterPro" id="IPR019108">
    <property type="entry name" value="Caa3_assmbl_CtaG-rel"/>
</dbReference>
<feature type="transmembrane region" description="Helical" evidence="6">
    <location>
        <begin position="156"/>
        <end position="179"/>
    </location>
</feature>